<name>A0A9X1B6G7_9GAMM</name>
<reference evidence="2 3" key="1">
    <citation type="journal article" date="2020" name="Microorganisms">
        <title>Osmotic Adaptation and Compatible Solute Biosynthesis of Phototrophic Bacteria as Revealed from Genome Analyses.</title>
        <authorList>
            <person name="Imhoff J.F."/>
            <person name="Rahn T."/>
            <person name="Kunzel S."/>
            <person name="Keller A."/>
            <person name="Neulinger S.C."/>
        </authorList>
    </citation>
    <scope>NUCLEOTIDE SEQUENCE [LARGE SCALE GENOMIC DNA]</scope>
    <source>
        <strain evidence="2 3">DSM 25653</strain>
    </source>
</reference>
<dbReference type="SUPFAM" id="SSF56024">
    <property type="entry name" value="Phospholipase D/nuclease"/>
    <property type="match status" value="1"/>
</dbReference>
<dbReference type="AlphaFoldDB" id="A0A9X1B6G7"/>
<evidence type="ECO:0000259" key="1">
    <source>
        <dbReference type="PROSITE" id="PS50035"/>
    </source>
</evidence>
<dbReference type="InterPro" id="IPR025202">
    <property type="entry name" value="PLD-like_dom"/>
</dbReference>
<organism evidence="2 3">
    <name type="scientific">Lamprobacter modestohalophilus</name>
    <dbReference type="NCBI Taxonomy" id="1064514"/>
    <lineage>
        <taxon>Bacteria</taxon>
        <taxon>Pseudomonadati</taxon>
        <taxon>Pseudomonadota</taxon>
        <taxon>Gammaproteobacteria</taxon>
        <taxon>Chromatiales</taxon>
        <taxon>Chromatiaceae</taxon>
        <taxon>Lamprobacter</taxon>
    </lineage>
</organism>
<dbReference type="GO" id="GO:0003824">
    <property type="term" value="F:catalytic activity"/>
    <property type="evidence" value="ECO:0007669"/>
    <property type="project" value="InterPro"/>
</dbReference>
<gene>
    <name evidence="2" type="ORF">CKO42_20010</name>
</gene>
<dbReference type="Proteomes" id="UP001138768">
    <property type="component" value="Unassembled WGS sequence"/>
</dbReference>
<keyword evidence="3" id="KW-1185">Reference proteome</keyword>
<dbReference type="Gene3D" id="3.30.870.10">
    <property type="entry name" value="Endonuclease Chain A"/>
    <property type="match status" value="1"/>
</dbReference>
<evidence type="ECO:0000313" key="3">
    <source>
        <dbReference type="Proteomes" id="UP001138768"/>
    </source>
</evidence>
<dbReference type="CDD" id="cd09132">
    <property type="entry name" value="PLDc_unchar4"/>
    <property type="match status" value="1"/>
</dbReference>
<accession>A0A9X1B6G7</accession>
<dbReference type="Pfam" id="PF13091">
    <property type="entry name" value="PLDc_2"/>
    <property type="match status" value="1"/>
</dbReference>
<dbReference type="PROSITE" id="PS50035">
    <property type="entry name" value="PLD"/>
    <property type="match status" value="1"/>
</dbReference>
<comment type="caution">
    <text evidence="2">The sequence shown here is derived from an EMBL/GenBank/DDBJ whole genome shotgun (WGS) entry which is preliminary data.</text>
</comment>
<dbReference type="GO" id="GO:0006793">
    <property type="term" value="P:phosphorus metabolic process"/>
    <property type="evidence" value="ECO:0007669"/>
    <property type="project" value="UniProtKB-ARBA"/>
</dbReference>
<dbReference type="RefSeq" id="WP_200247911.1">
    <property type="nucleotide sequence ID" value="NZ_NRRY01000045.1"/>
</dbReference>
<proteinExistence type="predicted"/>
<dbReference type="EMBL" id="NRRY01000045">
    <property type="protein sequence ID" value="MBK1620672.1"/>
    <property type="molecule type" value="Genomic_DNA"/>
</dbReference>
<evidence type="ECO:0000313" key="2">
    <source>
        <dbReference type="EMBL" id="MBK1620672.1"/>
    </source>
</evidence>
<dbReference type="InterPro" id="IPR001736">
    <property type="entry name" value="PLipase_D/transphosphatidylase"/>
</dbReference>
<dbReference type="NCBIfam" id="NF038319">
    <property type="entry name" value="DISARM_DrmC_I"/>
    <property type="match status" value="1"/>
</dbReference>
<feature type="domain" description="PLD phosphodiesterase" evidence="1">
    <location>
        <begin position="216"/>
        <end position="243"/>
    </location>
</feature>
<protein>
    <recommendedName>
        <fullName evidence="1">PLD phosphodiesterase domain-containing protein</fullName>
    </recommendedName>
</protein>
<dbReference type="InterPro" id="IPR047955">
    <property type="entry name" value="DrmC-like"/>
</dbReference>
<sequence>MTTTAPDAFAQACAKLVGQIAANPSVADAILAALASGLLTADSGPIAIGAVLKGSPGTHHLAAFLKAWGSSAPHLGALDVTAMMNASLACYRLAQSRAHLVDTVWTGPEVAGSAVRRTEAVVNEIVAGAETELLIVGYWLVTSTIQVKALIERLVQKAMDGVSVRFVFDPGEKSGGLDNFAALDERWPAGLEEATREVYSWSETLTKVKDKSGYRYDRKLHAKVIVADHHDALVTSANLTQAGLLENLEMGLRVQGPMASAVVRHFDLLIEEGVLERRS</sequence>